<dbReference type="RefSeq" id="WP_092150040.1">
    <property type="nucleotide sequence ID" value="NZ_LT629700.1"/>
</dbReference>
<evidence type="ECO:0000256" key="1">
    <source>
        <dbReference type="ARBA" id="ARBA00004651"/>
    </source>
</evidence>
<evidence type="ECO:0000256" key="5">
    <source>
        <dbReference type="ARBA" id="ARBA00023136"/>
    </source>
</evidence>
<comment type="similarity">
    <text evidence="7 10">Belongs to the fluoride channel Fluc/FEX (TC 1.A.43) family.</text>
</comment>
<comment type="activity regulation">
    <text evidence="10">Na(+) is not transported, but it plays an essential structural role and its presence is essential for fluoride channel function.</text>
</comment>
<evidence type="ECO:0000256" key="6">
    <source>
        <dbReference type="ARBA" id="ARBA00023303"/>
    </source>
</evidence>
<dbReference type="EMBL" id="LT629700">
    <property type="protein sequence ID" value="SDL91042.1"/>
    <property type="molecule type" value="Genomic_DNA"/>
</dbReference>
<keyword evidence="10" id="KW-0479">Metal-binding</keyword>
<evidence type="ECO:0000256" key="2">
    <source>
        <dbReference type="ARBA" id="ARBA00022475"/>
    </source>
</evidence>
<keyword evidence="3 10" id="KW-0812">Transmembrane</keyword>
<keyword evidence="6 10" id="KW-0407">Ion channel</keyword>
<keyword evidence="10" id="KW-0406">Ion transport</keyword>
<keyword evidence="5 10" id="KW-0472">Membrane</keyword>
<evidence type="ECO:0000256" key="4">
    <source>
        <dbReference type="ARBA" id="ARBA00022989"/>
    </source>
</evidence>
<dbReference type="AlphaFoldDB" id="A0A1G9NWN9"/>
<accession>A0A1G9NWN9</accession>
<evidence type="ECO:0000256" key="10">
    <source>
        <dbReference type="HAMAP-Rule" id="MF_00454"/>
    </source>
</evidence>
<keyword evidence="10" id="KW-0813">Transport</keyword>
<dbReference type="GO" id="GO:0140114">
    <property type="term" value="P:cellular detoxification of fluoride"/>
    <property type="evidence" value="ECO:0007669"/>
    <property type="project" value="UniProtKB-UniRule"/>
</dbReference>
<dbReference type="PANTHER" id="PTHR28259:SF1">
    <property type="entry name" value="FLUORIDE EXPORT PROTEIN 1-RELATED"/>
    <property type="match status" value="1"/>
</dbReference>
<protein>
    <recommendedName>
        <fullName evidence="10">Fluoride-specific ion channel FluC</fullName>
    </recommendedName>
</protein>
<evidence type="ECO:0000256" key="7">
    <source>
        <dbReference type="ARBA" id="ARBA00035120"/>
    </source>
</evidence>
<evidence type="ECO:0000313" key="12">
    <source>
        <dbReference type="Proteomes" id="UP000199350"/>
    </source>
</evidence>
<keyword evidence="4 10" id="KW-1133">Transmembrane helix</keyword>
<comment type="function">
    <text evidence="9 10">Fluoride-specific ion channel. Important for reducing fluoride concentration in the cell, thus reducing its toxicity.</text>
</comment>
<dbReference type="STRING" id="38302.SAMN04488535_1209"/>
<gene>
    <name evidence="10" type="primary">fluC</name>
    <name evidence="10" type="synonym">crcB</name>
    <name evidence="11" type="ORF">SAMN04488535_1209</name>
</gene>
<dbReference type="GO" id="GO:0046872">
    <property type="term" value="F:metal ion binding"/>
    <property type="evidence" value="ECO:0007669"/>
    <property type="project" value="UniProtKB-KW"/>
</dbReference>
<feature type="transmembrane region" description="Helical" evidence="10">
    <location>
        <begin position="90"/>
        <end position="110"/>
    </location>
</feature>
<organism evidence="11 12">
    <name type="scientific">Corynebacterium mycetoides</name>
    <dbReference type="NCBI Taxonomy" id="38302"/>
    <lineage>
        <taxon>Bacteria</taxon>
        <taxon>Bacillati</taxon>
        <taxon>Actinomycetota</taxon>
        <taxon>Actinomycetes</taxon>
        <taxon>Mycobacteriales</taxon>
        <taxon>Corynebacteriaceae</taxon>
        <taxon>Corynebacterium</taxon>
    </lineage>
</organism>
<feature type="transmembrane region" description="Helical" evidence="10">
    <location>
        <begin position="43"/>
        <end position="69"/>
    </location>
</feature>
<proteinExistence type="inferred from homology"/>
<comment type="caution">
    <text evidence="10">Lacks conserved residue(s) required for the propagation of feature annotation.</text>
</comment>
<dbReference type="InterPro" id="IPR003691">
    <property type="entry name" value="FluC"/>
</dbReference>
<name>A0A1G9NWN9_9CORY</name>
<dbReference type="Proteomes" id="UP000199350">
    <property type="component" value="Chromosome I"/>
</dbReference>
<dbReference type="PANTHER" id="PTHR28259">
    <property type="entry name" value="FLUORIDE EXPORT PROTEIN 1-RELATED"/>
    <property type="match status" value="1"/>
</dbReference>
<keyword evidence="10" id="KW-0915">Sodium</keyword>
<evidence type="ECO:0000256" key="9">
    <source>
        <dbReference type="ARBA" id="ARBA00049940"/>
    </source>
</evidence>
<comment type="subcellular location">
    <subcellularLocation>
        <location evidence="1 10">Cell membrane</location>
        <topology evidence="1 10">Multi-pass membrane protein</topology>
    </subcellularLocation>
</comment>
<evidence type="ECO:0000256" key="3">
    <source>
        <dbReference type="ARBA" id="ARBA00022692"/>
    </source>
</evidence>
<keyword evidence="2 10" id="KW-1003">Cell membrane</keyword>
<dbReference type="GO" id="GO:0062054">
    <property type="term" value="F:fluoride channel activity"/>
    <property type="evidence" value="ECO:0007669"/>
    <property type="project" value="UniProtKB-UniRule"/>
</dbReference>
<evidence type="ECO:0000256" key="8">
    <source>
        <dbReference type="ARBA" id="ARBA00035585"/>
    </source>
</evidence>
<reference evidence="12" key="1">
    <citation type="submission" date="2016-10" db="EMBL/GenBank/DDBJ databases">
        <authorList>
            <person name="Varghese N."/>
            <person name="Submissions S."/>
        </authorList>
    </citation>
    <scope>NUCLEOTIDE SEQUENCE [LARGE SCALE GENOMIC DNA]</scope>
    <source>
        <strain evidence="12">DSM 20632</strain>
    </source>
</reference>
<sequence>MIVSVLLVAVGGFIGGVSRWALSHLPGATTGTWAANVVGSAVLGFAVAAPGWWPLLLGTGVAGALSTLSTLARELGELIRAGQRATAARYALTTAVACLVSAFFGLRYGALAFG</sequence>
<feature type="binding site" evidence="10">
    <location>
        <position position="63"/>
    </location>
    <ligand>
        <name>Na(+)</name>
        <dbReference type="ChEBI" id="CHEBI:29101"/>
        <note>structural</note>
    </ligand>
</feature>
<comment type="catalytic activity">
    <reaction evidence="8">
        <text>fluoride(in) = fluoride(out)</text>
        <dbReference type="Rhea" id="RHEA:76159"/>
        <dbReference type="ChEBI" id="CHEBI:17051"/>
    </reaction>
    <physiologicalReaction direction="left-to-right" evidence="8">
        <dbReference type="Rhea" id="RHEA:76160"/>
    </physiologicalReaction>
</comment>
<evidence type="ECO:0000313" key="11">
    <source>
        <dbReference type="EMBL" id="SDL91042.1"/>
    </source>
</evidence>
<feature type="binding site" evidence="10">
    <location>
        <position position="66"/>
    </location>
    <ligand>
        <name>Na(+)</name>
        <dbReference type="ChEBI" id="CHEBI:29101"/>
        <note>structural</note>
    </ligand>
</feature>
<keyword evidence="12" id="KW-1185">Reference proteome</keyword>
<dbReference type="OrthoDB" id="5148600at2"/>
<dbReference type="HAMAP" id="MF_00454">
    <property type="entry name" value="FluC"/>
    <property type="match status" value="1"/>
</dbReference>
<dbReference type="Pfam" id="PF02537">
    <property type="entry name" value="CRCB"/>
    <property type="match status" value="1"/>
</dbReference>
<dbReference type="GO" id="GO:0005886">
    <property type="term" value="C:plasma membrane"/>
    <property type="evidence" value="ECO:0007669"/>
    <property type="project" value="UniProtKB-SubCell"/>
</dbReference>